<evidence type="ECO:0000256" key="4">
    <source>
        <dbReference type="ARBA" id="ARBA00022692"/>
    </source>
</evidence>
<comment type="caution">
    <text evidence="10">The sequence shown here is derived from an EMBL/GenBank/DDBJ whole genome shotgun (WGS) entry which is preliminary data.</text>
</comment>
<comment type="subcellular location">
    <subcellularLocation>
        <location evidence="9">Cell membrane</location>
        <topology evidence="9">Lipid-anchor</topology>
    </subcellularLocation>
    <subcellularLocation>
        <location evidence="1">Membrane</location>
    </subcellularLocation>
</comment>
<keyword evidence="7 9" id="KW-0564">Palmitate</keyword>
<dbReference type="PANTHER" id="PTHR30203:SF20">
    <property type="entry name" value="MULTIDRUG RESISTANCE OUTER MEMBRANE PROTEIN MDTP-RELATED"/>
    <property type="match status" value="1"/>
</dbReference>
<evidence type="ECO:0000256" key="2">
    <source>
        <dbReference type="ARBA" id="ARBA00007613"/>
    </source>
</evidence>
<dbReference type="InterPro" id="IPR003423">
    <property type="entry name" value="OMP_efflux"/>
</dbReference>
<keyword evidence="5" id="KW-0732">Signal</keyword>
<evidence type="ECO:0000256" key="1">
    <source>
        <dbReference type="ARBA" id="ARBA00004370"/>
    </source>
</evidence>
<proteinExistence type="inferred from homology"/>
<evidence type="ECO:0000256" key="8">
    <source>
        <dbReference type="ARBA" id="ARBA00023288"/>
    </source>
</evidence>
<dbReference type="InterPro" id="IPR010131">
    <property type="entry name" value="MdtP/NodT-like"/>
</dbReference>
<dbReference type="OrthoDB" id="9770517at2"/>
<evidence type="ECO:0000313" key="10">
    <source>
        <dbReference type="EMBL" id="TDY54783.1"/>
    </source>
</evidence>
<dbReference type="Proteomes" id="UP000295509">
    <property type="component" value="Unassembled WGS sequence"/>
</dbReference>
<evidence type="ECO:0000256" key="9">
    <source>
        <dbReference type="RuleBase" id="RU362097"/>
    </source>
</evidence>
<reference evidence="10 11" key="1">
    <citation type="submission" date="2019-03" db="EMBL/GenBank/DDBJ databases">
        <title>Genomic Encyclopedia of Type Strains, Phase III (KMG-III): the genomes of soil and plant-associated and newly described type strains.</title>
        <authorList>
            <person name="Whitman W."/>
        </authorList>
    </citation>
    <scope>NUCLEOTIDE SEQUENCE [LARGE SCALE GENOMIC DNA]</scope>
    <source>
        <strain evidence="10 11">LMG 29544</strain>
    </source>
</reference>
<gene>
    <name evidence="10" type="ORF">BX592_101239</name>
</gene>
<dbReference type="SUPFAM" id="SSF56954">
    <property type="entry name" value="Outer membrane efflux proteins (OEP)"/>
    <property type="match status" value="1"/>
</dbReference>
<dbReference type="GO" id="GO:0005886">
    <property type="term" value="C:plasma membrane"/>
    <property type="evidence" value="ECO:0007669"/>
    <property type="project" value="UniProtKB-SubCell"/>
</dbReference>
<organism evidence="10 11">
    <name type="scientific">Paraburkholderia rhizosphaerae</name>
    <dbReference type="NCBI Taxonomy" id="480658"/>
    <lineage>
        <taxon>Bacteria</taxon>
        <taxon>Pseudomonadati</taxon>
        <taxon>Pseudomonadota</taxon>
        <taxon>Betaproteobacteria</taxon>
        <taxon>Burkholderiales</taxon>
        <taxon>Burkholderiaceae</taxon>
        <taxon>Paraburkholderia</taxon>
    </lineage>
</organism>
<dbReference type="EMBL" id="SORE01000001">
    <property type="protein sequence ID" value="TDY54783.1"/>
    <property type="molecule type" value="Genomic_DNA"/>
</dbReference>
<dbReference type="GO" id="GO:0015562">
    <property type="term" value="F:efflux transmembrane transporter activity"/>
    <property type="evidence" value="ECO:0007669"/>
    <property type="project" value="InterPro"/>
</dbReference>
<accession>A0A4R8M3U2</accession>
<evidence type="ECO:0000256" key="5">
    <source>
        <dbReference type="ARBA" id="ARBA00022729"/>
    </source>
</evidence>
<evidence type="ECO:0000256" key="6">
    <source>
        <dbReference type="ARBA" id="ARBA00023136"/>
    </source>
</evidence>
<dbReference type="Gene3D" id="2.20.200.10">
    <property type="entry name" value="Outer membrane efflux proteins (OEP)"/>
    <property type="match status" value="1"/>
</dbReference>
<evidence type="ECO:0000256" key="7">
    <source>
        <dbReference type="ARBA" id="ARBA00023139"/>
    </source>
</evidence>
<protein>
    <submittedName>
        <fullName evidence="10">NodT family efflux transporter outer membrane factor (OMF) lipoprotein</fullName>
    </submittedName>
</protein>
<name>A0A4R8M3U2_9BURK</name>
<dbReference type="RefSeq" id="WP_134189803.1">
    <property type="nucleotide sequence ID" value="NZ_JBHLUW010000027.1"/>
</dbReference>
<comment type="similarity">
    <text evidence="2 9">Belongs to the outer membrane factor (OMF) (TC 1.B.17) family.</text>
</comment>
<keyword evidence="11" id="KW-1185">Reference proteome</keyword>
<keyword evidence="4 9" id="KW-0812">Transmembrane</keyword>
<dbReference type="Pfam" id="PF02321">
    <property type="entry name" value="OEP"/>
    <property type="match status" value="2"/>
</dbReference>
<dbReference type="PANTHER" id="PTHR30203">
    <property type="entry name" value="OUTER MEMBRANE CATION EFFLUX PROTEIN"/>
    <property type="match status" value="1"/>
</dbReference>
<keyword evidence="8 9" id="KW-0449">Lipoprotein</keyword>
<dbReference type="AlphaFoldDB" id="A0A4R8M3U2"/>
<evidence type="ECO:0000313" key="11">
    <source>
        <dbReference type="Proteomes" id="UP000295509"/>
    </source>
</evidence>
<dbReference type="PROSITE" id="PS51257">
    <property type="entry name" value="PROKAR_LIPOPROTEIN"/>
    <property type="match status" value="1"/>
</dbReference>
<dbReference type="Gene3D" id="1.20.1600.10">
    <property type="entry name" value="Outer membrane efflux proteins (OEP)"/>
    <property type="match status" value="1"/>
</dbReference>
<keyword evidence="6 9" id="KW-0472">Membrane</keyword>
<sequence length="503" mass="53586">MSSQSKATHCAFRGLKAGISVIGAAVLSACVNYAGIHSDKQMAKPQYYATQQSMPSEGGHWPTGDWADQFGDAQLKALIDEALNVSPTIEQARARVAAAAAYSETAKAATLPRADASYSYTRQQFSGTTYVPPPFAGSWQSENKGVLSASYELDLWGKNREALKAALSQLQASEADAQVVRLTLTTAVARSYNQLARLYLLRDIAQQEIAQREQIDRITAGRIATGLDTEVERKTAQANLATSRAALKAIDGSIVTTRYQIAALLGAGPDRGLQIARPTLGIGDEVRLPDNLPADLVSRRPDIVAARWRVDALTHEVKSTKAEFYPDINLSAAIGLDAFGFGRFLNAASRTVSAGPAIHLPIFDAGELRAKLKGRYAEFDYAVATYNQTLVTALSEVATQLADIRSTDGQLDDAQTAQSAARRADELALTQYKAGLTNQLTVLNADVNALSADQAVANLTMNRRDQQIALAAALGGGYTDASDTNDAVGLAATDTARSSTASR</sequence>
<evidence type="ECO:0000256" key="3">
    <source>
        <dbReference type="ARBA" id="ARBA00022452"/>
    </source>
</evidence>
<keyword evidence="3 9" id="KW-1134">Transmembrane beta strand</keyword>
<dbReference type="NCBIfam" id="TIGR01845">
    <property type="entry name" value="outer_NodT"/>
    <property type="match status" value="1"/>
</dbReference>